<accession>A0ABS2QU38</accession>
<evidence type="ECO:0008006" key="3">
    <source>
        <dbReference type="Google" id="ProtNLM"/>
    </source>
</evidence>
<protein>
    <recommendedName>
        <fullName evidence="3">DUF4253 domain-containing protein</fullName>
    </recommendedName>
</protein>
<comment type="caution">
    <text evidence="1">The sequence shown here is derived from an EMBL/GenBank/DDBJ whole genome shotgun (WGS) entry which is preliminary data.</text>
</comment>
<proteinExistence type="predicted"/>
<evidence type="ECO:0000313" key="2">
    <source>
        <dbReference type="Proteomes" id="UP000809829"/>
    </source>
</evidence>
<name>A0ABS2QU38_9BACI</name>
<sequence>MRKKLEEKIYAQGYPDAPTAPIVSLEDFFEGNEDEGSIGCNLLEHPGIESFYNVLLDIRNMDNVQDVFVEIMEIEDNEDYWAFSERVYILTSADISEVEEWIAQLQPSETDEGYAFGKPPVAPNLKEGYKVLSVWWD</sequence>
<dbReference type="Proteomes" id="UP000809829">
    <property type="component" value="Unassembled WGS sequence"/>
</dbReference>
<organism evidence="1 2">
    <name type="scientific">Priestia iocasae</name>
    <dbReference type="NCBI Taxonomy" id="2291674"/>
    <lineage>
        <taxon>Bacteria</taxon>
        <taxon>Bacillati</taxon>
        <taxon>Bacillota</taxon>
        <taxon>Bacilli</taxon>
        <taxon>Bacillales</taxon>
        <taxon>Bacillaceae</taxon>
        <taxon>Priestia</taxon>
    </lineage>
</organism>
<dbReference type="RefSeq" id="WP_205186440.1">
    <property type="nucleotide sequence ID" value="NZ_JAFBFC010000003.1"/>
</dbReference>
<gene>
    <name evidence="1" type="ORF">JOC83_001850</name>
</gene>
<reference evidence="1 2" key="1">
    <citation type="submission" date="2021-01" db="EMBL/GenBank/DDBJ databases">
        <title>Genomic Encyclopedia of Type Strains, Phase IV (KMG-IV): sequencing the most valuable type-strain genomes for metagenomic binning, comparative biology and taxonomic classification.</title>
        <authorList>
            <person name="Goeker M."/>
        </authorList>
    </citation>
    <scope>NUCLEOTIDE SEQUENCE [LARGE SCALE GENOMIC DNA]</scope>
    <source>
        <strain evidence="1 2">DSM 104297</strain>
    </source>
</reference>
<evidence type="ECO:0000313" key="1">
    <source>
        <dbReference type="EMBL" id="MBM7703003.1"/>
    </source>
</evidence>
<dbReference type="EMBL" id="JAFBFC010000003">
    <property type="protein sequence ID" value="MBM7703003.1"/>
    <property type="molecule type" value="Genomic_DNA"/>
</dbReference>
<keyword evidence="2" id="KW-1185">Reference proteome</keyword>